<feature type="transmembrane region" description="Helical" evidence="7">
    <location>
        <begin position="265"/>
        <end position="286"/>
    </location>
</feature>
<dbReference type="RefSeq" id="WP_397557588.1">
    <property type="nucleotide sequence ID" value="NZ_JBIQWL010000007.1"/>
</dbReference>
<comment type="caution">
    <text evidence="9">The sequence shown here is derived from an EMBL/GenBank/DDBJ whole genome shotgun (WGS) entry which is preliminary data.</text>
</comment>
<dbReference type="Proteomes" id="UP001610861">
    <property type="component" value="Unassembled WGS sequence"/>
</dbReference>
<evidence type="ECO:0000259" key="8">
    <source>
        <dbReference type="Pfam" id="PF02397"/>
    </source>
</evidence>
<evidence type="ECO:0000256" key="2">
    <source>
        <dbReference type="ARBA" id="ARBA00006464"/>
    </source>
</evidence>
<dbReference type="Pfam" id="PF02397">
    <property type="entry name" value="Bac_transf"/>
    <property type="match status" value="1"/>
</dbReference>
<dbReference type="Pfam" id="PF13727">
    <property type="entry name" value="CoA_binding_3"/>
    <property type="match status" value="1"/>
</dbReference>
<keyword evidence="4 7" id="KW-0812">Transmembrane</keyword>
<evidence type="ECO:0000313" key="9">
    <source>
        <dbReference type="EMBL" id="MFH8252155.1"/>
    </source>
</evidence>
<comment type="similarity">
    <text evidence="2">Belongs to the bacterial sugar transferase family.</text>
</comment>
<dbReference type="EC" id="2.7.8.-" evidence="9"/>
<dbReference type="NCBIfam" id="TIGR03025">
    <property type="entry name" value="EPS_sugtrans"/>
    <property type="match status" value="1"/>
</dbReference>
<feature type="transmembrane region" description="Helical" evidence="7">
    <location>
        <begin position="67"/>
        <end position="86"/>
    </location>
</feature>
<feature type="domain" description="Bacterial sugar transferase" evidence="8">
    <location>
        <begin position="260"/>
        <end position="448"/>
    </location>
</feature>
<sequence>MIVVTLGVFTLALAAFGTTVVSWPNGPRLSYVLVLGVIAVGWLVSLEVVDSRDEHTVGNGASEYRRVTNGTLAAFAAVALLGFFLRADLSRLLFLTAAPVGLCLLIFTRWLWRQWLRRNQRKGAFLERAVVIGDRAKVDHIIRVIRRTEGTGYVVIGAITQHATDARIAGNVKVLGDYAHAVDAIGHVQADTVILAGADDLDPTSMRVLGWELAERDIQWVVAPALTDVAGPRIHSTPVAGLPLIHVEYPTLEGYKRVIKRAFDIVGSIVFILLFSPLMIATVMAIRADGKGSILYRQLRVGRGGREFGMIKFRSMIADADDQLASLLDLQGTTDRPLFKVTDDPRITGVGRFLRKHSIDELPQLFNVLRGEMSLVGPRPQRSEEVALYDDAAHRRLLVKPGMSGLWQVSGRSSLPWEDAIRLDLYYVENWSFLQDVQILFRTIRAVVMPGATSS</sequence>
<dbReference type="InterPro" id="IPR017475">
    <property type="entry name" value="EPS_sugar_tfrase"/>
</dbReference>
<dbReference type="InterPro" id="IPR003362">
    <property type="entry name" value="Bact_transf"/>
</dbReference>
<accession>A0ABW7QB88</accession>
<dbReference type="PANTHER" id="PTHR30576:SF10">
    <property type="entry name" value="SLL5057 PROTEIN"/>
    <property type="match status" value="1"/>
</dbReference>
<evidence type="ECO:0000256" key="4">
    <source>
        <dbReference type="ARBA" id="ARBA00022692"/>
    </source>
</evidence>
<evidence type="ECO:0000256" key="3">
    <source>
        <dbReference type="ARBA" id="ARBA00022679"/>
    </source>
</evidence>
<keyword evidence="3 9" id="KW-0808">Transferase</keyword>
<keyword evidence="6 7" id="KW-0472">Membrane</keyword>
<keyword evidence="10" id="KW-1185">Reference proteome</keyword>
<keyword evidence="5 7" id="KW-1133">Transmembrane helix</keyword>
<evidence type="ECO:0000256" key="1">
    <source>
        <dbReference type="ARBA" id="ARBA00004141"/>
    </source>
</evidence>
<evidence type="ECO:0000256" key="6">
    <source>
        <dbReference type="ARBA" id="ARBA00023136"/>
    </source>
</evidence>
<dbReference type="PANTHER" id="PTHR30576">
    <property type="entry name" value="COLANIC BIOSYNTHESIS UDP-GLUCOSE LIPID CARRIER TRANSFERASE"/>
    <property type="match status" value="1"/>
</dbReference>
<dbReference type="EMBL" id="JBIQWL010000007">
    <property type="protein sequence ID" value="MFH8252155.1"/>
    <property type="molecule type" value="Genomic_DNA"/>
</dbReference>
<protein>
    <submittedName>
        <fullName evidence="9">Sugar transferase</fullName>
        <ecNumber evidence="9">2.7.8.-</ecNumber>
    </submittedName>
</protein>
<feature type="transmembrane region" description="Helical" evidence="7">
    <location>
        <begin position="27"/>
        <end position="46"/>
    </location>
</feature>
<organism evidence="9 10">
    <name type="scientific">Microbacterium alkaliflavum</name>
    <dbReference type="NCBI Taxonomy" id="3248839"/>
    <lineage>
        <taxon>Bacteria</taxon>
        <taxon>Bacillati</taxon>
        <taxon>Actinomycetota</taxon>
        <taxon>Actinomycetes</taxon>
        <taxon>Micrococcales</taxon>
        <taxon>Microbacteriaceae</taxon>
        <taxon>Microbacterium</taxon>
    </lineage>
</organism>
<feature type="transmembrane region" description="Helical" evidence="7">
    <location>
        <begin position="92"/>
        <end position="112"/>
    </location>
</feature>
<evidence type="ECO:0000256" key="7">
    <source>
        <dbReference type="SAM" id="Phobius"/>
    </source>
</evidence>
<comment type="subcellular location">
    <subcellularLocation>
        <location evidence="1">Membrane</location>
        <topology evidence="1">Multi-pass membrane protein</topology>
    </subcellularLocation>
</comment>
<reference evidence="9 10" key="1">
    <citation type="submission" date="2024-09" db="EMBL/GenBank/DDBJ databases">
        <authorList>
            <person name="Pan X."/>
        </authorList>
    </citation>
    <scope>NUCLEOTIDE SEQUENCE [LARGE SCALE GENOMIC DNA]</scope>
    <source>
        <strain evidence="9 10">B2969</strain>
    </source>
</reference>
<evidence type="ECO:0000256" key="5">
    <source>
        <dbReference type="ARBA" id="ARBA00022989"/>
    </source>
</evidence>
<name>A0ABW7QB88_9MICO</name>
<proteinExistence type="inferred from homology"/>
<evidence type="ECO:0000313" key="10">
    <source>
        <dbReference type="Proteomes" id="UP001610861"/>
    </source>
</evidence>
<gene>
    <name evidence="9" type="ORF">ACH3VR_17450</name>
</gene>
<dbReference type="GO" id="GO:0016740">
    <property type="term" value="F:transferase activity"/>
    <property type="evidence" value="ECO:0007669"/>
    <property type="project" value="UniProtKB-KW"/>
</dbReference>